<keyword evidence="2" id="KW-0732">Signal</keyword>
<feature type="compositionally biased region" description="Polar residues" evidence="1">
    <location>
        <begin position="327"/>
        <end position="370"/>
    </location>
</feature>
<feature type="chain" id="PRO_5016136247" evidence="2">
    <location>
        <begin position="20"/>
        <end position="600"/>
    </location>
</feature>
<evidence type="ECO:0000313" key="5">
    <source>
        <dbReference type="Proteomes" id="UP000247409"/>
    </source>
</evidence>
<dbReference type="GO" id="GO:0016540">
    <property type="term" value="P:protein autoprocessing"/>
    <property type="evidence" value="ECO:0007669"/>
    <property type="project" value="InterPro"/>
</dbReference>
<proteinExistence type="predicted"/>
<evidence type="ECO:0000313" key="4">
    <source>
        <dbReference type="EMBL" id="PXF45410.1"/>
    </source>
</evidence>
<dbReference type="SMART" id="SM00612">
    <property type="entry name" value="Kelch"/>
    <property type="match status" value="4"/>
</dbReference>
<dbReference type="Proteomes" id="UP000247409">
    <property type="component" value="Unassembled WGS sequence"/>
</dbReference>
<keyword evidence="5" id="KW-1185">Reference proteome</keyword>
<dbReference type="SMART" id="SM00306">
    <property type="entry name" value="HintN"/>
    <property type="match status" value="1"/>
</dbReference>
<feature type="signal peptide" evidence="2">
    <location>
        <begin position="1"/>
        <end position="19"/>
    </location>
</feature>
<sequence length="600" mass="63744">MRISIQFFIALAVFSVAHGAASWKKVAVSGGYPGRGETSFAQCGGNKLCLLGGRGSNRVHIFDTETLEWKAGSPNSLEMHHFQGFQGPDDCVWIVGAWTGPFPSEDTVDNIWRYCPDLDEWFKDEPIPRPRGSGGAVYYKGKVYLVTGNVGGHREGAKVVKWFDSYDPRTGKWEQLPDIPHARDHSNAVVLDNKLYVAGGRRSTSNVPEFFDDTVAEVDVYDFSTGKWSTVTDLGRPRGGTASAVLDGKVYVIGGEGDNRAWTEVDVLSGNSFRAGPDMPEPRHGTGIVSCNGAIWIAGGERVLGAGDSAKDTFAFFDGDKPPVCTGTGNESSASEDNPSPPNDTTSGAVGDDSSTSEDVPSPPNDTTSGAVGDDSSAPNDTASGAVGTDEANSSPSAEPSSASNSASNGANNNDDNDNPACFPSDATVELEDGSIKAMSLLRVGDRVKVAHPNQFSAVYFFSHKHPSEQSEFVSIKTSMDKATLTLSPGHLLYVNGALTEASAVRAGDQLSVSHDMKSATVREVSRVQGVGLHNPHTVHGDIVVNGVVASTRTSAVHGVVASALLAPFKLAFHMTTQSERLESMNKAVLRALDVVYWRR</sequence>
<organism evidence="4 5">
    <name type="scientific">Gracilariopsis chorda</name>
    <dbReference type="NCBI Taxonomy" id="448386"/>
    <lineage>
        <taxon>Eukaryota</taxon>
        <taxon>Rhodophyta</taxon>
        <taxon>Florideophyceae</taxon>
        <taxon>Rhodymeniophycidae</taxon>
        <taxon>Gracilariales</taxon>
        <taxon>Gracilariaceae</taxon>
        <taxon>Gracilariopsis</taxon>
    </lineage>
</organism>
<dbReference type="InterPro" id="IPR015915">
    <property type="entry name" value="Kelch-typ_b-propeller"/>
</dbReference>
<dbReference type="OrthoDB" id="45365at2759"/>
<dbReference type="CDD" id="cd00081">
    <property type="entry name" value="Hint"/>
    <property type="match status" value="1"/>
</dbReference>
<dbReference type="STRING" id="448386.A0A2V3IW96"/>
<evidence type="ECO:0000256" key="1">
    <source>
        <dbReference type="SAM" id="MobiDB-lite"/>
    </source>
</evidence>
<dbReference type="SUPFAM" id="SSF117281">
    <property type="entry name" value="Kelch motif"/>
    <property type="match status" value="1"/>
</dbReference>
<dbReference type="AlphaFoldDB" id="A0A2V3IW96"/>
<feature type="domain" description="Hint" evidence="3">
    <location>
        <begin position="420"/>
        <end position="515"/>
    </location>
</feature>
<dbReference type="InterPro" id="IPR001767">
    <property type="entry name" value="Hedgehog_Hint"/>
</dbReference>
<feature type="compositionally biased region" description="Low complexity" evidence="1">
    <location>
        <begin position="392"/>
        <end position="414"/>
    </location>
</feature>
<name>A0A2V3IW96_9FLOR</name>
<accession>A0A2V3IW96</accession>
<protein>
    <submittedName>
        <fullName evidence="4">Kelch-like protein terF</fullName>
    </submittedName>
</protein>
<dbReference type="Gene3D" id="2.120.10.80">
    <property type="entry name" value="Kelch-type beta propeller"/>
    <property type="match status" value="2"/>
</dbReference>
<dbReference type="SUPFAM" id="SSF51294">
    <property type="entry name" value="Hedgehog/intein (Hint) domain"/>
    <property type="match status" value="1"/>
</dbReference>
<evidence type="ECO:0000259" key="3">
    <source>
        <dbReference type="SMART" id="SM00306"/>
    </source>
</evidence>
<dbReference type="PANTHER" id="PTHR45632">
    <property type="entry name" value="LD33804P"/>
    <property type="match status" value="1"/>
</dbReference>
<dbReference type="InterPro" id="IPR006652">
    <property type="entry name" value="Kelch_1"/>
</dbReference>
<dbReference type="Gene3D" id="2.170.16.10">
    <property type="entry name" value="Hedgehog/Intein (Hint) domain"/>
    <property type="match status" value="1"/>
</dbReference>
<dbReference type="InterPro" id="IPR003587">
    <property type="entry name" value="Hint_dom_N"/>
</dbReference>
<gene>
    <name evidence="4" type="ORF">BWQ96_04825</name>
</gene>
<evidence type="ECO:0000256" key="2">
    <source>
        <dbReference type="SAM" id="SignalP"/>
    </source>
</evidence>
<feature type="region of interest" description="Disordered" evidence="1">
    <location>
        <begin position="315"/>
        <end position="426"/>
    </location>
</feature>
<dbReference type="Pfam" id="PF01079">
    <property type="entry name" value="Hint"/>
    <property type="match status" value="1"/>
</dbReference>
<dbReference type="Pfam" id="PF24681">
    <property type="entry name" value="Kelch_KLHDC2_KLHL20_DRC7"/>
    <property type="match status" value="1"/>
</dbReference>
<dbReference type="EMBL" id="NBIV01000061">
    <property type="protein sequence ID" value="PXF45410.1"/>
    <property type="molecule type" value="Genomic_DNA"/>
</dbReference>
<reference evidence="4 5" key="1">
    <citation type="journal article" date="2018" name="Mol. Biol. Evol.">
        <title>Analysis of the draft genome of the red seaweed Gracilariopsis chorda provides insights into genome size evolution in Rhodophyta.</title>
        <authorList>
            <person name="Lee J."/>
            <person name="Yang E.C."/>
            <person name="Graf L."/>
            <person name="Yang J.H."/>
            <person name="Qiu H."/>
            <person name="Zel Zion U."/>
            <person name="Chan C.X."/>
            <person name="Stephens T.G."/>
            <person name="Weber A.P.M."/>
            <person name="Boo G.H."/>
            <person name="Boo S.M."/>
            <person name="Kim K.M."/>
            <person name="Shin Y."/>
            <person name="Jung M."/>
            <person name="Lee S.J."/>
            <person name="Yim H.S."/>
            <person name="Lee J.H."/>
            <person name="Bhattacharya D."/>
            <person name="Yoon H.S."/>
        </authorList>
    </citation>
    <scope>NUCLEOTIDE SEQUENCE [LARGE SCALE GENOMIC DNA]</scope>
    <source>
        <strain evidence="4 5">SKKU-2015</strain>
        <tissue evidence="4">Whole body</tissue>
    </source>
</reference>
<comment type="caution">
    <text evidence="4">The sequence shown here is derived from an EMBL/GenBank/DDBJ whole genome shotgun (WGS) entry which is preliminary data.</text>
</comment>
<dbReference type="InterPro" id="IPR036844">
    <property type="entry name" value="Hint_dom_sf"/>
</dbReference>